<name>A0AAU9TTC6_EUPED</name>
<evidence type="ECO:0000313" key="2">
    <source>
        <dbReference type="Proteomes" id="UP001153954"/>
    </source>
</evidence>
<keyword evidence="2" id="KW-1185">Reference proteome</keyword>
<dbReference type="AlphaFoldDB" id="A0AAU9TTC6"/>
<sequence length="125" mass="14387">MRGVMVDALDVNECPPLVYIHYCMHSACFSDVFQILRKHGCNVDYSSYIRIFKGERFIPDAFIASLTSNSSTSHVMLPHSLYCDPEYLLAHVCKYELLGSIPQMKDRLLVCIIHAFRLYTEIVSY</sequence>
<evidence type="ECO:0000313" key="1">
    <source>
        <dbReference type="EMBL" id="CAH2090436.1"/>
    </source>
</evidence>
<dbReference type="EMBL" id="CAKOGL010000009">
    <property type="protein sequence ID" value="CAH2090436.1"/>
    <property type="molecule type" value="Genomic_DNA"/>
</dbReference>
<proteinExistence type="predicted"/>
<reference evidence="1" key="1">
    <citation type="submission" date="2022-03" db="EMBL/GenBank/DDBJ databases">
        <authorList>
            <person name="Tunstrom K."/>
        </authorList>
    </citation>
    <scope>NUCLEOTIDE SEQUENCE</scope>
</reference>
<comment type="caution">
    <text evidence="1">The sequence shown here is derived from an EMBL/GenBank/DDBJ whole genome shotgun (WGS) entry which is preliminary data.</text>
</comment>
<gene>
    <name evidence="1" type="ORF">EEDITHA_LOCUS6395</name>
</gene>
<accession>A0AAU9TTC6</accession>
<dbReference type="Proteomes" id="UP001153954">
    <property type="component" value="Unassembled WGS sequence"/>
</dbReference>
<organism evidence="1 2">
    <name type="scientific">Euphydryas editha</name>
    <name type="common">Edith's checkerspot</name>
    <dbReference type="NCBI Taxonomy" id="104508"/>
    <lineage>
        <taxon>Eukaryota</taxon>
        <taxon>Metazoa</taxon>
        <taxon>Ecdysozoa</taxon>
        <taxon>Arthropoda</taxon>
        <taxon>Hexapoda</taxon>
        <taxon>Insecta</taxon>
        <taxon>Pterygota</taxon>
        <taxon>Neoptera</taxon>
        <taxon>Endopterygota</taxon>
        <taxon>Lepidoptera</taxon>
        <taxon>Glossata</taxon>
        <taxon>Ditrysia</taxon>
        <taxon>Papilionoidea</taxon>
        <taxon>Nymphalidae</taxon>
        <taxon>Nymphalinae</taxon>
        <taxon>Euphydryas</taxon>
    </lineage>
</organism>
<protein>
    <submittedName>
        <fullName evidence="1">Uncharacterized protein</fullName>
    </submittedName>
</protein>